<feature type="transmembrane region" description="Helical" evidence="7">
    <location>
        <begin position="364"/>
        <end position="382"/>
    </location>
</feature>
<evidence type="ECO:0000313" key="9">
    <source>
        <dbReference type="Proteomes" id="UP000660729"/>
    </source>
</evidence>
<evidence type="ECO:0000256" key="1">
    <source>
        <dbReference type="ARBA" id="ARBA00004141"/>
    </source>
</evidence>
<keyword evidence="3 7" id="KW-0812">Transmembrane</keyword>
<dbReference type="GO" id="GO:0016020">
    <property type="term" value="C:membrane"/>
    <property type="evidence" value="ECO:0007669"/>
    <property type="project" value="UniProtKB-SubCell"/>
</dbReference>
<evidence type="ECO:0000313" key="8">
    <source>
        <dbReference type="EMBL" id="KAF7188957.1"/>
    </source>
</evidence>
<evidence type="ECO:0000256" key="7">
    <source>
        <dbReference type="SAM" id="Phobius"/>
    </source>
</evidence>
<dbReference type="Proteomes" id="UP000660729">
    <property type="component" value="Unassembled WGS sequence"/>
</dbReference>
<keyword evidence="4 7" id="KW-1133">Transmembrane helix</keyword>
<protein>
    <submittedName>
        <fullName evidence="8">Putative amino-acid permease</fullName>
    </submittedName>
</protein>
<feature type="transmembrane region" description="Helical" evidence="7">
    <location>
        <begin position="460"/>
        <end position="480"/>
    </location>
</feature>
<feature type="transmembrane region" description="Helical" evidence="7">
    <location>
        <begin position="486"/>
        <end position="512"/>
    </location>
</feature>
<feature type="transmembrane region" description="Helical" evidence="7">
    <location>
        <begin position="124"/>
        <end position="141"/>
    </location>
</feature>
<evidence type="ECO:0000256" key="3">
    <source>
        <dbReference type="ARBA" id="ARBA00022692"/>
    </source>
</evidence>
<organism evidence="8 9">
    <name type="scientific">Pseudocercospora fuligena</name>
    <dbReference type="NCBI Taxonomy" id="685502"/>
    <lineage>
        <taxon>Eukaryota</taxon>
        <taxon>Fungi</taxon>
        <taxon>Dikarya</taxon>
        <taxon>Ascomycota</taxon>
        <taxon>Pezizomycotina</taxon>
        <taxon>Dothideomycetes</taxon>
        <taxon>Dothideomycetidae</taxon>
        <taxon>Mycosphaerellales</taxon>
        <taxon>Mycosphaerellaceae</taxon>
        <taxon>Pseudocercospora</taxon>
    </lineage>
</organism>
<comment type="subcellular location">
    <subcellularLocation>
        <location evidence="1">Membrane</location>
        <topology evidence="1">Multi-pass membrane protein</topology>
    </subcellularLocation>
</comment>
<keyword evidence="5 7" id="KW-0472">Membrane</keyword>
<comment type="caution">
    <text evidence="8">The sequence shown here is derived from an EMBL/GenBank/DDBJ whole genome shotgun (WGS) entry which is preliminary data.</text>
</comment>
<feature type="transmembrane region" description="Helical" evidence="7">
    <location>
        <begin position="414"/>
        <end position="439"/>
    </location>
</feature>
<evidence type="ECO:0000256" key="2">
    <source>
        <dbReference type="ARBA" id="ARBA00022448"/>
    </source>
</evidence>
<feature type="transmembrane region" description="Helical" evidence="7">
    <location>
        <begin position="250"/>
        <end position="270"/>
    </location>
</feature>
<gene>
    <name evidence="8" type="ORF">HII31_09880</name>
</gene>
<evidence type="ECO:0000256" key="4">
    <source>
        <dbReference type="ARBA" id="ARBA00022989"/>
    </source>
</evidence>
<dbReference type="GO" id="GO:0022857">
    <property type="term" value="F:transmembrane transporter activity"/>
    <property type="evidence" value="ECO:0007669"/>
    <property type="project" value="InterPro"/>
</dbReference>
<dbReference type="AlphaFoldDB" id="A0A8H6RE44"/>
<dbReference type="OrthoDB" id="3257095at2759"/>
<dbReference type="PANTHER" id="PTHR45649">
    <property type="entry name" value="AMINO-ACID PERMEASE BAT1"/>
    <property type="match status" value="1"/>
</dbReference>
<keyword evidence="2" id="KW-0813">Transport</keyword>
<sequence length="599" mass="65807">MRVLRVNAFTEPVGGSSIGNPKRKSGLEPVAEQEKTADFVDSWSSPGLWQRMEPPVSKFSARRSRQDAQELAELYHGSAKDLRAAAATVDELDLDTDLFDPGKVTSFDVRDMSRMGKRQEMRRVFRQFSILSFTCVIMATWEFLLTANTQGLVDGGRAGLFWSYIWTIIGFGTIIASMAEMASMAPTSGGQYHWVSEFAPEKYQKFLSYTTGWLSAMSYQAGNASGFFLAGTIIQCLAMINYPSYSAPNWQSTICVLAVVVVSGVFNMWFSRFFPILNNISMVLHITGFVAVVVVLWVLAPHPPASEVLLHFTNDGGWPTMGLALMVGQISAIAALGCSDAAAHMSEEVSDAGLSVPRSMMWTFYINGSTGLIFLVSILFAIPSVEDALNDPTGYPFLYIFQLAMPNSNVGTNILTVICVWCLMVGNISFTASCARQAWSLARDRGLPFSGWISRMNTKVHVPMNATILTLACTVLLSMINLGSNAAFNAILSLQLSSLMASYAIAITCILIRKLRDPESLPKARWSLGKMGLPLNFFATGYAIFACFWTFWPNATPVDAESFNWAPVIFIVVIIAAMITYVVQGRHVYDGPVSLVKRL</sequence>
<dbReference type="Pfam" id="PF13520">
    <property type="entry name" value="AA_permease_2"/>
    <property type="match status" value="1"/>
</dbReference>
<feature type="transmembrane region" description="Helical" evidence="7">
    <location>
        <begin position="533"/>
        <end position="552"/>
    </location>
</feature>
<name>A0A8H6RE44_9PEZI</name>
<feature type="transmembrane region" description="Helical" evidence="7">
    <location>
        <begin position="161"/>
        <end position="179"/>
    </location>
</feature>
<feature type="transmembrane region" description="Helical" evidence="7">
    <location>
        <begin position="282"/>
        <end position="300"/>
    </location>
</feature>
<dbReference type="Gene3D" id="1.20.1740.10">
    <property type="entry name" value="Amino acid/polyamine transporter I"/>
    <property type="match status" value="1"/>
</dbReference>
<accession>A0A8H6RE44</accession>
<keyword evidence="9" id="KW-1185">Reference proteome</keyword>
<proteinExistence type="predicted"/>
<dbReference type="EMBL" id="JABCIY010000204">
    <property type="protein sequence ID" value="KAF7188957.1"/>
    <property type="molecule type" value="Genomic_DNA"/>
</dbReference>
<feature type="region of interest" description="Disordered" evidence="6">
    <location>
        <begin position="12"/>
        <end position="31"/>
    </location>
</feature>
<evidence type="ECO:0000256" key="6">
    <source>
        <dbReference type="SAM" id="MobiDB-lite"/>
    </source>
</evidence>
<evidence type="ECO:0000256" key="5">
    <source>
        <dbReference type="ARBA" id="ARBA00023136"/>
    </source>
</evidence>
<reference evidence="8" key="1">
    <citation type="submission" date="2020-04" db="EMBL/GenBank/DDBJ databases">
        <title>Draft genome resource of the tomato pathogen Pseudocercospora fuligena.</title>
        <authorList>
            <person name="Zaccaron A."/>
        </authorList>
    </citation>
    <scope>NUCLEOTIDE SEQUENCE</scope>
    <source>
        <strain evidence="8">PF001</strain>
    </source>
</reference>
<dbReference type="InterPro" id="IPR002293">
    <property type="entry name" value="AA/rel_permease1"/>
</dbReference>
<dbReference type="PANTHER" id="PTHR45649:SF4">
    <property type="entry name" value="TRANSPORTER, PUTATIVE (EUROFUNG)-RELATED"/>
    <property type="match status" value="1"/>
</dbReference>
<feature type="transmembrane region" description="Helical" evidence="7">
    <location>
        <begin position="564"/>
        <end position="583"/>
    </location>
</feature>
<feature type="transmembrane region" description="Helical" evidence="7">
    <location>
        <begin position="320"/>
        <end position="343"/>
    </location>
</feature>